<evidence type="ECO:0000313" key="2">
    <source>
        <dbReference type="Proteomes" id="UP000533598"/>
    </source>
</evidence>
<dbReference type="Proteomes" id="UP000533598">
    <property type="component" value="Unassembled WGS sequence"/>
</dbReference>
<proteinExistence type="predicted"/>
<accession>A0A7W7CBM4</accession>
<protein>
    <submittedName>
        <fullName evidence="1">Uncharacterized protein</fullName>
    </submittedName>
</protein>
<gene>
    <name evidence="1" type="ORF">HNR67_004282</name>
</gene>
<dbReference type="AlphaFoldDB" id="A0A7W7CBM4"/>
<dbReference type="EMBL" id="JACHMH010000001">
    <property type="protein sequence ID" value="MBB4678164.1"/>
    <property type="molecule type" value="Genomic_DNA"/>
</dbReference>
<organism evidence="1 2">
    <name type="scientific">Crossiella cryophila</name>
    <dbReference type="NCBI Taxonomy" id="43355"/>
    <lineage>
        <taxon>Bacteria</taxon>
        <taxon>Bacillati</taxon>
        <taxon>Actinomycetota</taxon>
        <taxon>Actinomycetes</taxon>
        <taxon>Pseudonocardiales</taxon>
        <taxon>Pseudonocardiaceae</taxon>
        <taxon>Crossiella</taxon>
    </lineage>
</organism>
<dbReference type="RefSeq" id="WP_185004028.1">
    <property type="nucleotide sequence ID" value="NZ_BAAAUI010000004.1"/>
</dbReference>
<evidence type="ECO:0000313" key="1">
    <source>
        <dbReference type="EMBL" id="MBB4678164.1"/>
    </source>
</evidence>
<comment type="caution">
    <text evidence="1">The sequence shown here is derived from an EMBL/GenBank/DDBJ whole genome shotgun (WGS) entry which is preliminary data.</text>
</comment>
<reference evidence="1 2" key="1">
    <citation type="submission" date="2020-08" db="EMBL/GenBank/DDBJ databases">
        <title>Sequencing the genomes of 1000 actinobacteria strains.</title>
        <authorList>
            <person name="Klenk H.-P."/>
        </authorList>
    </citation>
    <scope>NUCLEOTIDE SEQUENCE [LARGE SCALE GENOMIC DNA]</scope>
    <source>
        <strain evidence="1 2">DSM 44230</strain>
    </source>
</reference>
<sequence length="200" mass="21599">MDVLTYARVLEVCARLAGRLSDDTLDAIRTHYHAGEPDLADATLLLTLAYHEVGITEEERDLIRSALPDPDSQDLAAVPAVATIPPPRHHFTPTAPAAAPDPAPSDTLLATEAAHHNALALSRTWRDPLPGVRDSGTWIYVLRLPPTTDPLHAYAALSSQLWAVLRETWPLEVLVEGIPNPPYQTAALSAATQIWPPAPA</sequence>
<name>A0A7W7CBM4_9PSEU</name>
<keyword evidence="2" id="KW-1185">Reference proteome</keyword>